<dbReference type="InterPro" id="IPR029377">
    <property type="entry name" value="TMEM220"/>
</dbReference>
<dbReference type="RefSeq" id="WP_311353235.1">
    <property type="nucleotide sequence ID" value="NZ_JAVRHR010000006.1"/>
</dbReference>
<protein>
    <submittedName>
        <fullName evidence="3">Transmembrane 220 family protein</fullName>
    </submittedName>
</protein>
<evidence type="ECO:0000313" key="3">
    <source>
        <dbReference type="EMBL" id="MDT0608500.1"/>
    </source>
</evidence>
<comment type="caution">
    <text evidence="3">The sequence shown here is derived from an EMBL/GenBank/DDBJ whole genome shotgun (WGS) entry which is preliminary data.</text>
</comment>
<keyword evidence="1" id="KW-1133">Transmembrane helix</keyword>
<keyword evidence="1" id="KW-0472">Membrane</keyword>
<evidence type="ECO:0000256" key="2">
    <source>
        <dbReference type="SAM" id="SignalP"/>
    </source>
</evidence>
<keyword evidence="2" id="KW-0732">Signal</keyword>
<keyword evidence="1 3" id="KW-0812">Transmembrane</keyword>
<name>A0ABU3AE93_9FLAO</name>
<evidence type="ECO:0000256" key="1">
    <source>
        <dbReference type="SAM" id="Phobius"/>
    </source>
</evidence>
<dbReference type="PANTHER" id="PTHR34262:SF1">
    <property type="entry name" value="TRANSMEMBRANE PROTEIN 220"/>
    <property type="match status" value="1"/>
</dbReference>
<sequence>MKKFLKILAFIFTALFVYAAAVQYNDPDAVKWYAIYGLAALASLLFGLGKLRVMWAIILTVFYLGLTIYTWPQKFEGVTIGEGDIINIERGREALGLLIAGIMMAIYAITNRKS</sequence>
<dbReference type="EMBL" id="JAVRHR010000006">
    <property type="protein sequence ID" value="MDT0608500.1"/>
    <property type="molecule type" value="Genomic_DNA"/>
</dbReference>
<organism evidence="3 4">
    <name type="scientific">Croceitalea rosinachiae</name>
    <dbReference type="NCBI Taxonomy" id="3075596"/>
    <lineage>
        <taxon>Bacteria</taxon>
        <taxon>Pseudomonadati</taxon>
        <taxon>Bacteroidota</taxon>
        <taxon>Flavobacteriia</taxon>
        <taxon>Flavobacteriales</taxon>
        <taxon>Flavobacteriaceae</taxon>
        <taxon>Croceitalea</taxon>
    </lineage>
</organism>
<gene>
    <name evidence="3" type="ORF">RM706_15790</name>
</gene>
<accession>A0ABU3AE93</accession>
<keyword evidence="4" id="KW-1185">Reference proteome</keyword>
<proteinExistence type="predicted"/>
<feature type="chain" id="PRO_5046396041" evidence="2">
    <location>
        <begin position="20"/>
        <end position="114"/>
    </location>
</feature>
<feature type="transmembrane region" description="Helical" evidence="1">
    <location>
        <begin position="29"/>
        <end position="46"/>
    </location>
</feature>
<feature type="transmembrane region" description="Helical" evidence="1">
    <location>
        <begin position="91"/>
        <end position="110"/>
    </location>
</feature>
<dbReference type="Pfam" id="PF15071">
    <property type="entry name" value="TMEM220"/>
    <property type="match status" value="1"/>
</dbReference>
<evidence type="ECO:0000313" key="4">
    <source>
        <dbReference type="Proteomes" id="UP001255246"/>
    </source>
</evidence>
<reference evidence="3 4" key="1">
    <citation type="submission" date="2023-09" db="EMBL/GenBank/DDBJ databases">
        <authorList>
            <person name="Rey-Velasco X."/>
        </authorList>
    </citation>
    <scope>NUCLEOTIDE SEQUENCE [LARGE SCALE GENOMIC DNA]</scope>
    <source>
        <strain evidence="3 4">F388</strain>
    </source>
</reference>
<dbReference type="PANTHER" id="PTHR34262">
    <property type="entry name" value="TRANSMEMBRANE PROTEIN 220"/>
    <property type="match status" value="1"/>
</dbReference>
<dbReference type="Proteomes" id="UP001255246">
    <property type="component" value="Unassembled WGS sequence"/>
</dbReference>
<feature type="signal peptide" evidence="2">
    <location>
        <begin position="1"/>
        <end position="19"/>
    </location>
</feature>
<feature type="transmembrane region" description="Helical" evidence="1">
    <location>
        <begin position="53"/>
        <end position="71"/>
    </location>
</feature>